<dbReference type="AlphaFoldDB" id="A0A9X0L483"/>
<evidence type="ECO:0000313" key="3">
    <source>
        <dbReference type="EMBL" id="KUG07328.1"/>
    </source>
</evidence>
<dbReference type="RefSeq" id="WP_059070954.1">
    <property type="nucleotide sequence ID" value="NZ_LNAL01000007.1"/>
</dbReference>
<dbReference type="EMBL" id="LNAL01000007">
    <property type="protein sequence ID" value="KUG07328.1"/>
    <property type="molecule type" value="Genomic_DNA"/>
</dbReference>
<feature type="domain" description="NIDO" evidence="1">
    <location>
        <begin position="185"/>
        <end position="262"/>
    </location>
</feature>
<proteinExistence type="predicted"/>
<comment type="caution">
    <text evidence="3">The sequence shown here is derived from an EMBL/GenBank/DDBJ whole genome shotgun (WGS) entry which is preliminary data.</text>
</comment>
<evidence type="ECO:0000259" key="2">
    <source>
        <dbReference type="Pfam" id="PF18962"/>
    </source>
</evidence>
<evidence type="ECO:0000313" key="4">
    <source>
        <dbReference type="Proteomes" id="UP000054223"/>
    </source>
</evidence>
<organism evidence="3 4">
    <name type="scientific">Solirubrum puertoriconensis</name>
    <dbReference type="NCBI Taxonomy" id="1751427"/>
    <lineage>
        <taxon>Bacteria</taxon>
        <taxon>Pseudomonadati</taxon>
        <taxon>Bacteroidota</taxon>
        <taxon>Cytophagia</taxon>
        <taxon>Cytophagales</taxon>
    </lineage>
</organism>
<dbReference type="Pfam" id="PF18962">
    <property type="entry name" value="Por_Secre_tail"/>
    <property type="match status" value="1"/>
</dbReference>
<keyword evidence="4" id="KW-1185">Reference proteome</keyword>
<gene>
    <name evidence="3" type="ORF">ASU33_13300</name>
</gene>
<dbReference type="NCBIfam" id="TIGR04183">
    <property type="entry name" value="Por_Secre_tail"/>
    <property type="match status" value="1"/>
</dbReference>
<feature type="domain" description="NIDO" evidence="1">
    <location>
        <begin position="123"/>
        <end position="179"/>
    </location>
</feature>
<sequence>MLPTLRVLQQWLTVGLLAALPVASVLGQQTPRIWDPAKSDPQYNARKRQLAESLRGKYPALKPAPSSKPQVLGRTTATLPACAEPFDAANPAGWTQVDRGDDASLGPIPLGFSFQLFGNTYTEVYINTNGNITFNKLYPAFNSSGLPIREQGEEDIVMLAPFWADVDTDNPNSGAIWYRLFPDRLVVTYDRVGYYQQQADKVNTFQVIIRANTASSFSGDDVTFAYGDMQWTTASSSGGTGGFGGEGAIVGGNVGDQQNFFQFGRFNQAGSAPPNLPASNDPGGIDWLDNQCISFQVRSRNNPPAAVGLPPSSTITLNQGETRNLTAQFFGSEGNQNVTVTPSLGSLCNATANIANNNTAHPTLNFSVTAAPCNVGSNTVTFQVQDNGSPAQSQTYTVTVVVNPGAAANGTWTGAVSTAFNDPANWSNNVLPAATDNATIPAGVPRMPVLNTLAAVNNLTVANGASLTIADAGALTLTGNLANSGTISGGGTILTAGPSAQTLGGSSLITIGNLTVGAAGAQLTSPVAVTRLVTLTGNLASNGNLTLVSSGAGTAMIANVGTASVTGNATVQRFISGTQNPGPGYRHLSSPVSNTTVADLSTGSFAPVVNPAFNTAPVGTVVSPFPNVFFYDQSRVSSTGFGSVADFDRGWVSPSNTADPLVPGQGYTVNIAANQTLDFVGQPNNGTISRTGLGRTAEEQSGWHLLGNPYPSPIDWDVAYLGATNLSSTAYVFKSTGQYDPGRYASYNATTQVGTNGGTRIIPLGQGFFVRTSAVGATGSINFTNAARLTAFVDAPLERTTQTRTLLKISLNGSGSPDQVAVYFEAAATAGYDAAYDAYKLHSGGSMLALGNEGSNLLAMSALPVLGTEPITVPLLVYADKAGSYSLQIDELLNLPAGTSVQLRDALTGTSLELKPQTAYAFEAKAGSSGTRFSLLFTPGRPLATSKTQLATQVTVYPNPAHDKLWVRLPATKQAIQAVLFNALGQVVLRHTLPANRSAEAQAIALQKLPEGVYTLRLQIGNEVVAKRLVVQ</sequence>
<evidence type="ECO:0000259" key="1">
    <source>
        <dbReference type="Pfam" id="PF06119"/>
    </source>
</evidence>
<protein>
    <recommendedName>
        <fullName evidence="5">Secretion system C-terminal sorting domain-containing protein</fullName>
    </recommendedName>
</protein>
<dbReference type="GO" id="GO:0007160">
    <property type="term" value="P:cell-matrix adhesion"/>
    <property type="evidence" value="ECO:0007669"/>
    <property type="project" value="InterPro"/>
</dbReference>
<dbReference type="Pfam" id="PF06119">
    <property type="entry name" value="NIDO"/>
    <property type="match status" value="2"/>
</dbReference>
<dbReference type="InterPro" id="IPR026444">
    <property type="entry name" value="Secre_tail"/>
</dbReference>
<evidence type="ECO:0008006" key="5">
    <source>
        <dbReference type="Google" id="ProtNLM"/>
    </source>
</evidence>
<feature type="domain" description="Secretion system C-terminal sorting" evidence="2">
    <location>
        <begin position="956"/>
        <end position="1031"/>
    </location>
</feature>
<dbReference type="InterPro" id="IPR003886">
    <property type="entry name" value="NIDO_dom"/>
</dbReference>
<accession>A0A9X0L483</accession>
<dbReference type="OrthoDB" id="1493708at2"/>
<name>A0A9X0L483_SOLP1</name>
<dbReference type="Proteomes" id="UP000054223">
    <property type="component" value="Unassembled WGS sequence"/>
</dbReference>
<reference evidence="3 4" key="1">
    <citation type="submission" date="2015-11" db="EMBL/GenBank/DDBJ databases">
        <title>Solirubrum puertoriconensis gen. nov. an environmental bacteria isolated in Puerto Rico.</title>
        <authorList>
            <person name="Cuebas-Irizarry M.F."/>
            <person name="Montalvo-Rodriguez R."/>
        </authorList>
    </citation>
    <scope>NUCLEOTIDE SEQUENCE [LARGE SCALE GENOMIC DNA]</scope>
    <source>
        <strain evidence="3 4">MC1A</strain>
    </source>
</reference>